<reference evidence="4 5" key="1">
    <citation type="submission" date="2017-01" db="EMBL/GenBank/DDBJ databases">
        <authorList>
            <person name="Mah S.A."/>
            <person name="Swanson W.J."/>
            <person name="Moy G.W."/>
            <person name="Vacquier V.D."/>
        </authorList>
    </citation>
    <scope>NUCLEOTIDE SEQUENCE [LARGE SCALE GENOMIC DNA]</scope>
    <source>
        <strain evidence="4 5">DSM 26375</strain>
    </source>
</reference>
<keyword evidence="1 4" id="KW-0378">Hydrolase</keyword>
<evidence type="ECO:0000313" key="5">
    <source>
        <dbReference type="Proteomes" id="UP000186141"/>
    </source>
</evidence>
<dbReference type="Gene3D" id="3.30.70.360">
    <property type="match status" value="1"/>
</dbReference>
<dbReference type="GO" id="GO:0050118">
    <property type="term" value="F:N-acetyldiaminopimelate deacetylase activity"/>
    <property type="evidence" value="ECO:0007669"/>
    <property type="project" value="UniProtKB-ARBA"/>
</dbReference>
<protein>
    <submittedName>
        <fullName evidence="4">Hippurate hydrolase</fullName>
    </submittedName>
</protein>
<evidence type="ECO:0000313" key="4">
    <source>
        <dbReference type="EMBL" id="SIT17781.1"/>
    </source>
</evidence>
<organism evidence="4 5">
    <name type="scientific">Gemmobacter megaterium</name>
    <dbReference type="NCBI Taxonomy" id="1086013"/>
    <lineage>
        <taxon>Bacteria</taxon>
        <taxon>Pseudomonadati</taxon>
        <taxon>Pseudomonadota</taxon>
        <taxon>Alphaproteobacteria</taxon>
        <taxon>Rhodobacterales</taxon>
        <taxon>Paracoccaceae</taxon>
        <taxon>Gemmobacter</taxon>
    </lineage>
</organism>
<keyword evidence="5" id="KW-1185">Reference proteome</keyword>
<accession>A0A1N7Q4M7</accession>
<dbReference type="InterPro" id="IPR002933">
    <property type="entry name" value="Peptidase_M20"/>
</dbReference>
<dbReference type="GO" id="GO:0046872">
    <property type="term" value="F:metal ion binding"/>
    <property type="evidence" value="ECO:0007669"/>
    <property type="project" value="UniProtKB-KW"/>
</dbReference>
<sequence>MAILSPIADHAAELTEIYRDLHAHPELGFEEVRTAGIVAEKLRAWGVDEVHEGVGGTGVVGIVKGKGRGNRRIGLRADMDALPVTETTGLPYASTVPGKMHACGHDAHTTMLLGTAKYLAENRDFDGTVVLIFQPAEEGMGGARRMIAEGLFDRFPCDEIYGMHNSPNGKPGTFGITRGAAMAGAAFFDIRITGKGAHAAQPHNGKDSLLIAASLASELQTIHSRNLHPLDMLVLSVTQLHAGTAYNVVPETATLAGTIRYFKDEVYEMAARRMQEICAGFAQAHGVRIEAELRNAFDVLVNDADLSDAYLEAARDIVGEDKVSDTEEPATGSEDFADMLRLVPGAYCRVGHAGTVGLHNPGFVLDTEVLPVGASIMARLVERRLPLAAG</sequence>
<name>A0A1N7Q4M7_9RHOB</name>
<dbReference type="GO" id="GO:0019877">
    <property type="term" value="P:diaminopimelate biosynthetic process"/>
    <property type="evidence" value="ECO:0007669"/>
    <property type="project" value="UniProtKB-ARBA"/>
</dbReference>
<comment type="cofactor">
    <cofactor evidence="2">
        <name>Mn(2+)</name>
        <dbReference type="ChEBI" id="CHEBI:29035"/>
    </cofactor>
    <text evidence="2">The Mn(2+) ion enhances activity.</text>
</comment>
<dbReference type="Gene3D" id="3.40.630.10">
    <property type="entry name" value="Zn peptidases"/>
    <property type="match status" value="1"/>
</dbReference>
<dbReference type="SUPFAM" id="SSF55031">
    <property type="entry name" value="Bacterial exopeptidase dimerisation domain"/>
    <property type="match status" value="1"/>
</dbReference>
<dbReference type="InterPro" id="IPR036264">
    <property type="entry name" value="Bact_exopeptidase_dim_dom"/>
</dbReference>
<gene>
    <name evidence="4" type="ORF">SAMN05421774_10781</name>
</gene>
<dbReference type="NCBIfam" id="TIGR01891">
    <property type="entry name" value="amidohydrolases"/>
    <property type="match status" value="1"/>
</dbReference>
<dbReference type="AlphaFoldDB" id="A0A1N7Q4M7"/>
<feature type="binding site" evidence="2">
    <location>
        <position position="103"/>
    </location>
    <ligand>
        <name>Mn(2+)</name>
        <dbReference type="ChEBI" id="CHEBI:29035"/>
        <label>2</label>
    </ligand>
</feature>
<feature type="binding site" evidence="2">
    <location>
        <position position="105"/>
    </location>
    <ligand>
        <name>Mn(2+)</name>
        <dbReference type="ChEBI" id="CHEBI:29035"/>
        <label>2</label>
    </ligand>
</feature>
<evidence type="ECO:0000259" key="3">
    <source>
        <dbReference type="Pfam" id="PF07687"/>
    </source>
</evidence>
<dbReference type="PANTHER" id="PTHR11014:SF63">
    <property type="entry name" value="METALLOPEPTIDASE, PUTATIVE (AFU_ORTHOLOGUE AFUA_6G09600)-RELATED"/>
    <property type="match status" value="1"/>
</dbReference>
<dbReference type="InterPro" id="IPR011650">
    <property type="entry name" value="Peptidase_M20_dimer"/>
</dbReference>
<dbReference type="InterPro" id="IPR017439">
    <property type="entry name" value="Amidohydrolase"/>
</dbReference>
<dbReference type="Pfam" id="PF01546">
    <property type="entry name" value="Peptidase_M20"/>
    <property type="match status" value="1"/>
</dbReference>
<dbReference type="EMBL" id="FTOT01000007">
    <property type="protein sequence ID" value="SIT17781.1"/>
    <property type="molecule type" value="Genomic_DNA"/>
</dbReference>
<dbReference type="PANTHER" id="PTHR11014">
    <property type="entry name" value="PEPTIDASE M20 FAMILY MEMBER"/>
    <property type="match status" value="1"/>
</dbReference>
<keyword evidence="2" id="KW-0464">Manganese</keyword>
<evidence type="ECO:0000256" key="1">
    <source>
        <dbReference type="ARBA" id="ARBA00022801"/>
    </source>
</evidence>
<feature type="domain" description="Peptidase M20 dimerisation" evidence="3">
    <location>
        <begin position="184"/>
        <end position="279"/>
    </location>
</feature>
<dbReference type="FunFam" id="3.30.70.360:FF:000001">
    <property type="entry name" value="N-acetyldiaminopimelate deacetylase"/>
    <property type="match status" value="1"/>
</dbReference>
<dbReference type="SUPFAM" id="SSF53187">
    <property type="entry name" value="Zn-dependent exopeptidases"/>
    <property type="match status" value="1"/>
</dbReference>
<proteinExistence type="predicted"/>
<keyword evidence="2" id="KW-0479">Metal-binding</keyword>
<evidence type="ECO:0000256" key="2">
    <source>
        <dbReference type="PIRSR" id="PIRSR005962-1"/>
    </source>
</evidence>
<dbReference type="STRING" id="1086013.SAMN05421774_10781"/>
<feature type="binding site" evidence="2">
    <location>
        <position position="164"/>
    </location>
    <ligand>
        <name>Mn(2+)</name>
        <dbReference type="ChEBI" id="CHEBI:29035"/>
        <label>2</label>
    </ligand>
</feature>
<feature type="binding site" evidence="2">
    <location>
        <position position="359"/>
    </location>
    <ligand>
        <name>Mn(2+)</name>
        <dbReference type="ChEBI" id="CHEBI:29035"/>
        <label>2</label>
    </ligand>
</feature>
<dbReference type="Pfam" id="PF07687">
    <property type="entry name" value="M20_dimer"/>
    <property type="match status" value="1"/>
</dbReference>
<dbReference type="PIRSF" id="PIRSF005962">
    <property type="entry name" value="Pept_M20D_amidohydro"/>
    <property type="match status" value="1"/>
</dbReference>
<dbReference type="OrthoDB" id="9777385at2"/>
<dbReference type="RefSeq" id="WP_076533141.1">
    <property type="nucleotide sequence ID" value="NZ_BMEH01000007.1"/>
</dbReference>
<feature type="binding site" evidence="2">
    <location>
        <position position="138"/>
    </location>
    <ligand>
        <name>Mn(2+)</name>
        <dbReference type="ChEBI" id="CHEBI:29035"/>
        <label>2</label>
    </ligand>
</feature>
<dbReference type="Proteomes" id="UP000186141">
    <property type="component" value="Unassembled WGS sequence"/>
</dbReference>